<evidence type="ECO:0000313" key="2">
    <source>
        <dbReference type="Proteomes" id="UP000026900"/>
    </source>
</evidence>
<evidence type="ECO:0000313" key="1">
    <source>
        <dbReference type="EMBL" id="AHZ10054.1"/>
    </source>
</evidence>
<reference evidence="2" key="1">
    <citation type="submission" date="2014-09" db="EMBL/GenBank/DDBJ databases">
        <authorList>
            <person name="Sauder A.B."/>
            <person name="McKenzie Q.R."/>
            <person name="Temple L.M."/>
            <person name="Alexis B.K."/>
            <person name="Al-Atrache Z."/>
            <person name="Lewis L.O."/>
            <person name="Loesser-Casey K.E."/>
            <person name="Mitchell K.J."/>
        </authorList>
    </citation>
    <scope>NUCLEOTIDE SEQUENCE [LARGE SCALE GENOMIC DNA]</scope>
</reference>
<protein>
    <submittedName>
        <fullName evidence="1">Uncharacterized protein</fullName>
    </submittedName>
</protein>
<dbReference type="GeneID" id="19526036"/>
<dbReference type="EMBL" id="KJ489399">
    <property type="protein sequence ID" value="AHZ10054.1"/>
    <property type="molecule type" value="Genomic_DNA"/>
</dbReference>
<dbReference type="KEGG" id="vg:19526036"/>
<keyword evidence="2" id="KW-1185">Reference proteome</keyword>
<name>A0A024B098_9CAUD</name>
<sequence>MIREHDRVFLIDSGMKYEGTIGVATGNAYRGHVSIRFPHTKEEGLFELSKVRLLERPFLEFFDAIKIAEEDDVLVCEYAGYQNIVCDDRYAFTWEESQKTVKLVGEFIGMKWKIAIDN</sequence>
<organism evidence="1 2">
    <name type="scientific">Bacillus phage Hakuna</name>
    <dbReference type="NCBI Taxonomy" id="1486659"/>
    <lineage>
        <taxon>Viruses</taxon>
        <taxon>Duplodnaviria</taxon>
        <taxon>Heunggongvirae</taxon>
        <taxon>Uroviricota</taxon>
        <taxon>Caudoviricetes</taxon>
        <taxon>Herelleviridae</taxon>
        <taxon>Bastillevirinae</taxon>
        <taxon>Wphvirus</taxon>
        <taxon>Wphvirus hakuna</taxon>
    </lineage>
</organism>
<accession>A0A024B098</accession>
<dbReference type="Proteomes" id="UP000026900">
    <property type="component" value="Segment"/>
</dbReference>
<proteinExistence type="predicted"/>
<dbReference type="RefSeq" id="YP_009036485.1">
    <property type="nucleotide sequence ID" value="NC_024213.1"/>
</dbReference>